<reference evidence="1 2" key="1">
    <citation type="submission" date="2016-10" db="EMBL/GenBank/DDBJ databases">
        <authorList>
            <person name="de Groot N.N."/>
        </authorList>
    </citation>
    <scope>NUCLEOTIDE SEQUENCE [LARGE SCALE GENOMIC DNA]</scope>
    <source>
        <strain evidence="1 2">B25</strain>
    </source>
</reference>
<accession>A0A1H9JEA5</accession>
<proteinExistence type="predicted"/>
<dbReference type="AlphaFoldDB" id="A0A1H9JEA5"/>
<organism evidence="1 2">
    <name type="scientific">Treponema bryantii</name>
    <dbReference type="NCBI Taxonomy" id="163"/>
    <lineage>
        <taxon>Bacteria</taxon>
        <taxon>Pseudomonadati</taxon>
        <taxon>Spirochaetota</taxon>
        <taxon>Spirochaetia</taxon>
        <taxon>Spirochaetales</taxon>
        <taxon>Treponemataceae</taxon>
        <taxon>Treponema</taxon>
    </lineage>
</organism>
<dbReference type="Proteomes" id="UP000182360">
    <property type="component" value="Unassembled WGS sequence"/>
</dbReference>
<evidence type="ECO:0000313" key="2">
    <source>
        <dbReference type="Proteomes" id="UP000182360"/>
    </source>
</evidence>
<dbReference type="EMBL" id="FOFU01000012">
    <property type="protein sequence ID" value="SEQ85113.1"/>
    <property type="molecule type" value="Genomic_DNA"/>
</dbReference>
<protein>
    <submittedName>
        <fullName evidence="1">Uncharacterized protein</fullName>
    </submittedName>
</protein>
<keyword evidence="2" id="KW-1185">Reference proteome</keyword>
<sequence>MSCLSVATAKGRLDTAGCRKLAVFFLTCLLVFSSCSARNSVNKESEIPFVKNGRLYSFSSDSKNQFITKSYESYLTSEGYTQRAVSSSLKNGYILAWDKKKQSLYHIDNNQKLRCEVKLNGYISFVDKNYVLTQTNSFDENKGFGFSLYQLKYSYKKDKLKLKQIWKGNIDCFVSDCFFTEDGICICGGNREDTKNNVFYITKKGIHKCFSTVKKSDFLRILNTENGVYAFLSGRDKSAAKPLIYKFSLTGNSNADDIECIENLNKDSLLTSDFDCFFGYGFTIPAVNQIVLPASVNGSINFICYDYNSKIIKTVVSDVTGCVAVLGLDSTGVYYMARDPLIEGSYYGVAFFDGNTSTKLWDK</sequence>
<dbReference type="RefSeq" id="WP_074645440.1">
    <property type="nucleotide sequence ID" value="NZ_FOFU01000012.1"/>
</dbReference>
<gene>
    <name evidence="1" type="ORF">SAMN04487977_11253</name>
</gene>
<name>A0A1H9JEA5_9SPIR</name>
<evidence type="ECO:0000313" key="1">
    <source>
        <dbReference type="EMBL" id="SEQ85113.1"/>
    </source>
</evidence>